<dbReference type="RefSeq" id="WP_120257222.1">
    <property type="nucleotide sequence ID" value="NZ_RAPY01000001.1"/>
</dbReference>
<dbReference type="OrthoDB" id="639802at2"/>
<evidence type="ECO:0000313" key="2">
    <source>
        <dbReference type="EMBL" id="RKE55440.1"/>
    </source>
</evidence>
<name>A0A420BFG4_SPHD1</name>
<proteinExistence type="predicted"/>
<evidence type="ECO:0008006" key="4">
    <source>
        <dbReference type="Google" id="ProtNLM"/>
    </source>
</evidence>
<organism evidence="2 3">
    <name type="scientific">Sphingobacterium detergens</name>
    <dbReference type="NCBI Taxonomy" id="1145106"/>
    <lineage>
        <taxon>Bacteria</taxon>
        <taxon>Pseudomonadati</taxon>
        <taxon>Bacteroidota</taxon>
        <taxon>Sphingobacteriia</taxon>
        <taxon>Sphingobacteriales</taxon>
        <taxon>Sphingobacteriaceae</taxon>
        <taxon>Sphingobacterium</taxon>
    </lineage>
</organism>
<keyword evidence="1" id="KW-0472">Membrane</keyword>
<evidence type="ECO:0000256" key="1">
    <source>
        <dbReference type="SAM" id="Phobius"/>
    </source>
</evidence>
<reference evidence="2 3" key="1">
    <citation type="submission" date="2018-09" db="EMBL/GenBank/DDBJ databases">
        <title>Genomic Encyclopedia of Type Strains, Phase III (KMG-III): the genomes of soil and plant-associated and newly described type strains.</title>
        <authorList>
            <person name="Whitman W."/>
        </authorList>
    </citation>
    <scope>NUCLEOTIDE SEQUENCE [LARGE SCALE GENOMIC DNA]</scope>
    <source>
        <strain evidence="2 3">CECT 7938</strain>
    </source>
</reference>
<feature type="transmembrane region" description="Helical" evidence="1">
    <location>
        <begin position="110"/>
        <end position="131"/>
    </location>
</feature>
<dbReference type="EMBL" id="RAPY01000001">
    <property type="protein sequence ID" value="RKE55440.1"/>
    <property type="molecule type" value="Genomic_DNA"/>
</dbReference>
<dbReference type="Proteomes" id="UP000286246">
    <property type="component" value="Unassembled WGS sequence"/>
</dbReference>
<keyword evidence="1" id="KW-1133">Transmembrane helix</keyword>
<gene>
    <name evidence="2" type="ORF">DFQ12_0272</name>
</gene>
<evidence type="ECO:0000313" key="3">
    <source>
        <dbReference type="Proteomes" id="UP000286246"/>
    </source>
</evidence>
<keyword evidence="1" id="KW-0812">Transmembrane</keyword>
<comment type="caution">
    <text evidence="2">The sequence shown here is derived from an EMBL/GenBank/DDBJ whole genome shotgun (WGS) entry which is preliminary data.</text>
</comment>
<dbReference type="AlphaFoldDB" id="A0A420BFG4"/>
<sequence>MGYNEDKIQECKACIEKYLNWGDSTLWSTRDFESLSNQIFEKTKVSLSVSTLRRVWGHSLYDNKPSITTLDALASFAGYDNWRSFQQSSSPEVSEQEPVLPNNKKFKKQYLITIIACILLGTICFFSWNYYSTNKKASIHYTLDVVRTSNNIPSTVIFKYGQDEQSDDVLYIQKNWDSTKTEKVNPHTRTHTATYYEPGVHIAKLITGGRVVKEKAVLIPTKGWVGLIANDPVPIYLKQEDFYRDSLLTVSEPQLRTFGINTSAQPRFTQFYNVGNFAPIPLKELNFSSMIKHGYPNGASSCQFTYVMLYTDQGIITVPFSQKGCVGKLSLVNHQQLFRGRDTDLSGFGTDLSHWTKISVSANADKLIFRINEKEIFSFPLTKQPIHIVGVGYFFLGTGSVKDVQFSVGAKNVFSDFLVNSTPLSIPKKGQQSE</sequence>
<keyword evidence="3" id="KW-1185">Reference proteome</keyword>
<accession>A0A420BFG4</accession>
<protein>
    <recommendedName>
        <fullName evidence="4">PKD domain-containing protein</fullName>
    </recommendedName>
</protein>